<feature type="transmembrane region" description="Helical" evidence="1">
    <location>
        <begin position="170"/>
        <end position="196"/>
    </location>
</feature>
<dbReference type="Proteomes" id="UP001628156">
    <property type="component" value="Unassembled WGS sequence"/>
</dbReference>
<comment type="caution">
    <text evidence="2">The sequence shown here is derived from an EMBL/GenBank/DDBJ whole genome shotgun (WGS) entry which is preliminary data.</text>
</comment>
<protein>
    <recommendedName>
        <fullName evidence="4">Tetraspanin family protein</fullName>
    </recommendedName>
</protein>
<feature type="transmembrane region" description="Helical" evidence="1">
    <location>
        <begin position="12"/>
        <end position="35"/>
    </location>
</feature>
<feature type="transmembrane region" description="Helical" evidence="1">
    <location>
        <begin position="82"/>
        <end position="101"/>
    </location>
</feature>
<keyword evidence="1" id="KW-0812">Transmembrane</keyword>
<sequence>MAFLRIQTTNKIVLMCSTLLMAFGITIIVIGVGMGLYLDKLFELFSILPSYSFSIYLYAGSALFLLSISAFIHAVAKYNKPVLIILLCACIFVALIELWTLSTAYQNMLHTPKCMENLYDSTTKGIRREINLKFACCGWKSYNANSCSFTSTDRKVACYDEMIYPINVNYVMMIVLITLATLFLLLFIVVLFFQLFTFPAFPPAKKDKNTEPLME</sequence>
<keyword evidence="1" id="KW-1133">Transmembrane helix</keyword>
<feature type="transmembrane region" description="Helical" evidence="1">
    <location>
        <begin position="55"/>
        <end position="75"/>
    </location>
</feature>
<gene>
    <name evidence="2" type="ORF">ENUP19_0010G0015</name>
</gene>
<evidence type="ECO:0000256" key="1">
    <source>
        <dbReference type="SAM" id="Phobius"/>
    </source>
</evidence>
<proteinExistence type="predicted"/>
<evidence type="ECO:0000313" key="3">
    <source>
        <dbReference type="Proteomes" id="UP001628156"/>
    </source>
</evidence>
<accession>A0ABQ0D7Z7</accession>
<keyword evidence="3" id="KW-1185">Reference proteome</keyword>
<dbReference type="EMBL" id="BAAFRS010000010">
    <property type="protein sequence ID" value="GAB1218976.1"/>
    <property type="molecule type" value="Genomic_DNA"/>
</dbReference>
<keyword evidence="1" id="KW-0472">Membrane</keyword>
<evidence type="ECO:0000313" key="2">
    <source>
        <dbReference type="EMBL" id="GAB1218976.1"/>
    </source>
</evidence>
<evidence type="ECO:0008006" key="4">
    <source>
        <dbReference type="Google" id="ProtNLM"/>
    </source>
</evidence>
<name>A0ABQ0D7Z7_9EUKA</name>
<organism evidence="2 3">
    <name type="scientific">Entamoeba nuttalli</name>
    <dbReference type="NCBI Taxonomy" id="412467"/>
    <lineage>
        <taxon>Eukaryota</taxon>
        <taxon>Amoebozoa</taxon>
        <taxon>Evosea</taxon>
        <taxon>Archamoebae</taxon>
        <taxon>Mastigamoebida</taxon>
        <taxon>Entamoebidae</taxon>
        <taxon>Entamoeba</taxon>
    </lineage>
</organism>
<reference evidence="2 3" key="1">
    <citation type="journal article" date="2019" name="PLoS Negl. Trop. Dis.">
        <title>Whole genome sequencing of Entamoeba nuttalli reveals mammalian host-related molecular signatures and a novel octapeptide-repeat surface protein.</title>
        <authorList>
            <person name="Tanaka M."/>
            <person name="Makiuchi T."/>
            <person name="Komiyama T."/>
            <person name="Shiina T."/>
            <person name="Osaki K."/>
            <person name="Tachibana H."/>
        </authorList>
    </citation>
    <scope>NUCLEOTIDE SEQUENCE [LARGE SCALE GENOMIC DNA]</scope>
    <source>
        <strain evidence="2 3">P19-061405</strain>
    </source>
</reference>